<dbReference type="STRING" id="53346.A5802_002611"/>
<dbReference type="Proteomes" id="UP000189299">
    <property type="component" value="Unassembled WGS sequence"/>
</dbReference>
<sequence>MSNQEIQMSEYLSPLLQFGKIGVIHSVFEHSFNVEIKQQLINIACFHDYLSSFGINLPEDRFNTLASALQTGNRVKISDDVLTIYSISSVRQVTLKPCRLVPLNVFTLGLSKKQLLLLKPFLAEKNWQTKIGLPVDKRASTLFARMAQPNREWTTTEWQEVVGYLLGRGKGLTPSGDDLLMGYQLVLGTVSDPRGIALAVALGEAQTATTAISQAYLTCATKGYANSLVYQLFSDLAQNQEEKIEEQLEKIMRIGHSSGKDLTFGIWLALQAIEGEESEGETWKRVNKNKQ</sequence>
<proteinExistence type="predicted"/>
<dbReference type="OrthoDB" id="4933449at2"/>
<reference evidence="1 2" key="1">
    <citation type="submission" date="2016-12" db="EMBL/GenBank/DDBJ databases">
        <authorList>
            <person name="Song W.-J."/>
            <person name="Kurnit D.M."/>
        </authorList>
    </citation>
    <scope>NUCLEOTIDE SEQUENCE [LARGE SCALE GENOMIC DNA]</scope>
    <source>
        <strain evidence="1 2">CGB1038-1_S1</strain>
    </source>
</reference>
<evidence type="ECO:0008006" key="3">
    <source>
        <dbReference type="Google" id="ProtNLM"/>
    </source>
</evidence>
<name>A0A1V2ULJ0_ENTMU</name>
<evidence type="ECO:0000313" key="2">
    <source>
        <dbReference type="Proteomes" id="UP000189299"/>
    </source>
</evidence>
<dbReference type="InterPro" id="IPR021530">
    <property type="entry name" value="AllH-like"/>
</dbReference>
<organism evidence="1 2">
    <name type="scientific">Enterococcus mundtii</name>
    <dbReference type="NCBI Taxonomy" id="53346"/>
    <lineage>
        <taxon>Bacteria</taxon>
        <taxon>Bacillati</taxon>
        <taxon>Bacillota</taxon>
        <taxon>Bacilli</taxon>
        <taxon>Lactobacillales</taxon>
        <taxon>Enterococcaceae</taxon>
        <taxon>Enterococcus</taxon>
    </lineage>
</organism>
<dbReference type="Pfam" id="PF11392">
    <property type="entry name" value="AllH"/>
    <property type="match status" value="1"/>
</dbReference>
<protein>
    <recommendedName>
        <fullName evidence="3">DUF2877 domain-containing protein</fullName>
    </recommendedName>
</protein>
<dbReference type="AlphaFoldDB" id="A0A1V2ULJ0"/>
<gene>
    <name evidence="1" type="ORF">BTN92_02285</name>
</gene>
<dbReference type="EMBL" id="MSTR01000002">
    <property type="protein sequence ID" value="ONN44271.1"/>
    <property type="molecule type" value="Genomic_DNA"/>
</dbReference>
<dbReference type="RefSeq" id="WP_062805818.1">
    <property type="nucleotide sequence ID" value="NZ_CABMMO010000002.1"/>
</dbReference>
<accession>A0A1V2ULJ0</accession>
<evidence type="ECO:0000313" key="1">
    <source>
        <dbReference type="EMBL" id="ONN44271.1"/>
    </source>
</evidence>
<comment type="caution">
    <text evidence="1">The sequence shown here is derived from an EMBL/GenBank/DDBJ whole genome shotgun (WGS) entry which is preliminary data.</text>
</comment>